<evidence type="ECO:0000259" key="1">
    <source>
        <dbReference type="Pfam" id="PF06985"/>
    </source>
</evidence>
<feature type="domain" description="Heterokaryon incompatibility" evidence="1">
    <location>
        <begin position="34"/>
        <end position="175"/>
    </location>
</feature>
<name>A0A9P5Y9J8_9AGAR</name>
<dbReference type="EMBL" id="MU150259">
    <property type="protein sequence ID" value="KAF9463786.1"/>
    <property type="molecule type" value="Genomic_DNA"/>
</dbReference>
<dbReference type="InterPro" id="IPR052895">
    <property type="entry name" value="HetReg/Transcr_Mod"/>
</dbReference>
<protein>
    <recommendedName>
        <fullName evidence="1">Heterokaryon incompatibility domain-containing protein</fullName>
    </recommendedName>
</protein>
<gene>
    <name evidence="2" type="ORF">BDZ94DRAFT_1321556</name>
</gene>
<proteinExistence type="predicted"/>
<dbReference type="AlphaFoldDB" id="A0A9P5Y9J8"/>
<reference evidence="2" key="1">
    <citation type="submission" date="2020-11" db="EMBL/GenBank/DDBJ databases">
        <authorList>
            <consortium name="DOE Joint Genome Institute"/>
            <person name="Ahrendt S."/>
            <person name="Riley R."/>
            <person name="Andreopoulos W."/>
            <person name="Labutti K."/>
            <person name="Pangilinan J."/>
            <person name="Ruiz-Duenas F.J."/>
            <person name="Barrasa J.M."/>
            <person name="Sanchez-Garcia M."/>
            <person name="Camarero S."/>
            <person name="Miyauchi S."/>
            <person name="Serrano A."/>
            <person name="Linde D."/>
            <person name="Babiker R."/>
            <person name="Drula E."/>
            <person name="Ayuso-Fernandez I."/>
            <person name="Pacheco R."/>
            <person name="Padilla G."/>
            <person name="Ferreira P."/>
            <person name="Barriuso J."/>
            <person name="Kellner H."/>
            <person name="Castanera R."/>
            <person name="Alfaro M."/>
            <person name="Ramirez L."/>
            <person name="Pisabarro A.G."/>
            <person name="Kuo A."/>
            <person name="Tritt A."/>
            <person name="Lipzen A."/>
            <person name="He G."/>
            <person name="Yan M."/>
            <person name="Ng V."/>
            <person name="Cullen D."/>
            <person name="Martin F."/>
            <person name="Rosso M.-N."/>
            <person name="Henrissat B."/>
            <person name="Hibbett D."/>
            <person name="Martinez A.T."/>
            <person name="Grigoriev I.V."/>
        </authorList>
    </citation>
    <scope>NUCLEOTIDE SEQUENCE</scope>
    <source>
        <strain evidence="2">CBS 247.69</strain>
    </source>
</reference>
<comment type="caution">
    <text evidence="2">The sequence shown here is derived from an EMBL/GenBank/DDBJ whole genome shotgun (WGS) entry which is preliminary data.</text>
</comment>
<keyword evidence="3" id="KW-1185">Reference proteome</keyword>
<dbReference type="PANTHER" id="PTHR24148:SF64">
    <property type="entry name" value="HETEROKARYON INCOMPATIBILITY DOMAIN-CONTAINING PROTEIN"/>
    <property type="match status" value="1"/>
</dbReference>
<dbReference type="Pfam" id="PF06985">
    <property type="entry name" value="HET"/>
    <property type="match status" value="1"/>
</dbReference>
<dbReference type="InterPro" id="IPR010730">
    <property type="entry name" value="HET"/>
</dbReference>
<sequence>MKETVNIYLVRVSEHQDKTLYLERKADATTNDDYIAISHVWGTPETIQPTEVDGAGVVQLSPGKKDILSILRRDDVCGESWFWMDLFCIDQTESASISISNQLMAIPSIYKSSRCAKVLIEIPVCKTWQSLASRVISNPGADLDVFAVEELAHGRKCPQFLFCDPWFERLWTRQEGLYGHILDMVILNPVTCRRLQISAHSGTQRWAVEGSVLAKRTVAEFFLSDKLVYHGLSPSRSEEVQFQAYLDLVYRHRLDFTKYGGLAGPAPNYSPLSEAWKSGRITTKPRDYVLAVFPDIDGYKVPPNARKMQFPELLADALGQASIRERFEVAPKVPKGMMSVTTSKQSATSWVFQEPLNIGEAYDPFTVLLLAGPRAAPDNEFFAVAKGIALEEIDFSKSNFSRVVDMWVKVADNLRHMVGVSPSGPCTGTMRGNALSEKGLLHQYFFRRFAPSAVALYLPKSKLDTLEFRTTGVVSFDRVRDISEEVFSRELRRFLICLLCGTSLRTADIIFDTADFRIISTFHGKLLALIHRDTMAKARPEDFVLLRTSLSLKQGFLIAHKTSADPIIIGRTVIPAPEFWDSMKAVQV</sequence>
<dbReference type="PANTHER" id="PTHR24148">
    <property type="entry name" value="ANKYRIN REPEAT DOMAIN-CONTAINING PROTEIN 39 HOMOLOG-RELATED"/>
    <property type="match status" value="1"/>
</dbReference>
<organism evidence="2 3">
    <name type="scientific">Collybia nuda</name>
    <dbReference type="NCBI Taxonomy" id="64659"/>
    <lineage>
        <taxon>Eukaryota</taxon>
        <taxon>Fungi</taxon>
        <taxon>Dikarya</taxon>
        <taxon>Basidiomycota</taxon>
        <taxon>Agaricomycotina</taxon>
        <taxon>Agaricomycetes</taxon>
        <taxon>Agaricomycetidae</taxon>
        <taxon>Agaricales</taxon>
        <taxon>Tricholomatineae</taxon>
        <taxon>Clitocybaceae</taxon>
        <taxon>Collybia</taxon>
    </lineage>
</organism>
<evidence type="ECO:0000313" key="3">
    <source>
        <dbReference type="Proteomes" id="UP000807353"/>
    </source>
</evidence>
<dbReference type="OrthoDB" id="2788050at2759"/>
<accession>A0A9P5Y9J8</accession>
<dbReference type="Proteomes" id="UP000807353">
    <property type="component" value="Unassembled WGS sequence"/>
</dbReference>
<evidence type="ECO:0000313" key="2">
    <source>
        <dbReference type="EMBL" id="KAF9463786.1"/>
    </source>
</evidence>